<dbReference type="AlphaFoldDB" id="A0A7S1IHD5"/>
<reference evidence="1" key="1">
    <citation type="submission" date="2021-01" db="EMBL/GenBank/DDBJ databases">
        <authorList>
            <person name="Corre E."/>
            <person name="Pelletier E."/>
            <person name="Niang G."/>
            <person name="Scheremetjew M."/>
            <person name="Finn R."/>
            <person name="Kale V."/>
            <person name="Holt S."/>
            <person name="Cochrane G."/>
            <person name="Meng A."/>
            <person name="Brown T."/>
            <person name="Cohen L."/>
        </authorList>
    </citation>
    <scope>NUCLEOTIDE SEQUENCE</scope>
    <source>
        <strain evidence="1">NIES-381</strain>
    </source>
</reference>
<evidence type="ECO:0000313" key="1">
    <source>
        <dbReference type="EMBL" id="CAD9012279.1"/>
    </source>
</evidence>
<protein>
    <submittedName>
        <fullName evidence="1">Uncharacterized protein</fullName>
    </submittedName>
</protein>
<sequence>MVSGNGVQMLQKLDDNAIRLRLPTAMSTVAPPTKSSKVNVQVTMQGGRVKRSGKRMVPETVQCPTKDIPPAGGLQLGGLWVAPCDVTQDERWVPCCPRVISG</sequence>
<organism evidence="1">
    <name type="scientific">Eutreptiella gymnastica</name>
    <dbReference type="NCBI Taxonomy" id="73025"/>
    <lineage>
        <taxon>Eukaryota</taxon>
        <taxon>Discoba</taxon>
        <taxon>Euglenozoa</taxon>
        <taxon>Euglenida</taxon>
        <taxon>Spirocuta</taxon>
        <taxon>Euglenophyceae</taxon>
        <taxon>Eutreptiales</taxon>
        <taxon>Eutreptiaceae</taxon>
        <taxon>Eutreptiella</taxon>
    </lineage>
</organism>
<proteinExistence type="predicted"/>
<accession>A0A7S1IHD5</accession>
<name>A0A7S1IHD5_9EUGL</name>
<gene>
    <name evidence="1" type="ORF">EGYM00392_LOCUS23380</name>
</gene>
<dbReference type="EMBL" id="HBGA01063074">
    <property type="protein sequence ID" value="CAD9012279.1"/>
    <property type="molecule type" value="Transcribed_RNA"/>
</dbReference>